<name>A0A1M7CJ70_9FLAO</name>
<dbReference type="EMBL" id="FRBT01000002">
    <property type="protein sequence ID" value="SHL67207.1"/>
    <property type="molecule type" value="Genomic_DNA"/>
</dbReference>
<dbReference type="AlphaFoldDB" id="A0A1M7CJ70"/>
<dbReference type="Proteomes" id="UP000184028">
    <property type="component" value="Unassembled WGS sequence"/>
</dbReference>
<dbReference type="GO" id="GO:0046503">
    <property type="term" value="P:glycerolipid catabolic process"/>
    <property type="evidence" value="ECO:0007669"/>
    <property type="project" value="TreeGrafter"/>
</dbReference>
<dbReference type="PANTHER" id="PTHR43433:SF5">
    <property type="entry name" value="AB HYDROLASE-1 DOMAIN-CONTAINING PROTEIN"/>
    <property type="match status" value="1"/>
</dbReference>
<keyword evidence="4" id="KW-1185">Reference proteome</keyword>
<sequence length="292" mass="32385">MKKSFKVLLLLLTSTLFGIAHAQVQMNFKFDTPYGKNTAVGKFAELNGAKIYYEEYGKGEPLLLIHGNGGSIESMGNQIDYFKSKYRVIAVDSRGQGKSELKTDSLTYVQITKDMEGLVNHLKLDSISVIGWSDGGIVGLQMGISGKSKIKKIVAMGANLRPDSTAIYSWAAKDLQNMRKFVVSKIKEKDTSENWSLMKQISGLLVYQPSIAAKDLSKIKAKVLVIAGDRDVIRNEHTVEIFENIPKAQLCIMPGETHFAPASSPQVFNALANKFLSEPFKRPDSDWTKWGK</sequence>
<accession>A0A1M7CJ70</accession>
<protein>
    <submittedName>
        <fullName evidence="3">Pimeloyl-ACP methyl ester carboxylesterase</fullName>
    </submittedName>
</protein>
<proteinExistence type="predicted"/>
<dbReference type="InterPro" id="IPR000073">
    <property type="entry name" value="AB_hydrolase_1"/>
</dbReference>
<dbReference type="Gene3D" id="3.40.50.1820">
    <property type="entry name" value="alpha/beta hydrolase"/>
    <property type="match status" value="1"/>
</dbReference>
<dbReference type="SUPFAM" id="SSF53474">
    <property type="entry name" value="alpha/beta-Hydrolases"/>
    <property type="match status" value="1"/>
</dbReference>
<keyword evidence="1" id="KW-0732">Signal</keyword>
<dbReference type="STRING" id="946677.SAMN05444484_102175"/>
<dbReference type="GO" id="GO:0004806">
    <property type="term" value="F:triacylglycerol lipase activity"/>
    <property type="evidence" value="ECO:0007669"/>
    <property type="project" value="TreeGrafter"/>
</dbReference>
<dbReference type="PRINTS" id="PR00111">
    <property type="entry name" value="ABHYDROLASE"/>
</dbReference>
<dbReference type="PANTHER" id="PTHR43433">
    <property type="entry name" value="HYDROLASE, ALPHA/BETA FOLD FAMILY PROTEIN"/>
    <property type="match status" value="1"/>
</dbReference>
<evidence type="ECO:0000313" key="4">
    <source>
        <dbReference type="Proteomes" id="UP000184028"/>
    </source>
</evidence>
<dbReference type="OrthoDB" id="2247630at2"/>
<dbReference type="InterPro" id="IPR050471">
    <property type="entry name" value="AB_hydrolase"/>
</dbReference>
<organism evidence="3 4">
    <name type="scientific">Flavobacterium chilense</name>
    <dbReference type="NCBI Taxonomy" id="946677"/>
    <lineage>
        <taxon>Bacteria</taxon>
        <taxon>Pseudomonadati</taxon>
        <taxon>Bacteroidota</taxon>
        <taxon>Flavobacteriia</taxon>
        <taxon>Flavobacteriales</taxon>
        <taxon>Flavobacteriaceae</taxon>
        <taxon>Flavobacterium</taxon>
    </lineage>
</organism>
<dbReference type="Pfam" id="PF00561">
    <property type="entry name" value="Abhydrolase_1"/>
    <property type="match status" value="1"/>
</dbReference>
<feature type="chain" id="PRO_5009924606" evidence="1">
    <location>
        <begin position="23"/>
        <end position="292"/>
    </location>
</feature>
<evidence type="ECO:0000256" key="1">
    <source>
        <dbReference type="SAM" id="SignalP"/>
    </source>
</evidence>
<dbReference type="InterPro" id="IPR029058">
    <property type="entry name" value="AB_hydrolase_fold"/>
</dbReference>
<feature type="signal peptide" evidence="1">
    <location>
        <begin position="1"/>
        <end position="22"/>
    </location>
</feature>
<dbReference type="RefSeq" id="WP_068841632.1">
    <property type="nucleotide sequence ID" value="NZ_FRBT01000002.1"/>
</dbReference>
<gene>
    <name evidence="3" type="ORF">SAMN05444484_102175</name>
</gene>
<reference evidence="4" key="1">
    <citation type="submission" date="2016-11" db="EMBL/GenBank/DDBJ databases">
        <authorList>
            <person name="Varghese N."/>
            <person name="Submissions S."/>
        </authorList>
    </citation>
    <scope>NUCLEOTIDE SEQUENCE [LARGE SCALE GENOMIC DNA]</scope>
    <source>
        <strain evidence="4">DSM 24724</strain>
    </source>
</reference>
<evidence type="ECO:0000259" key="2">
    <source>
        <dbReference type="Pfam" id="PF00561"/>
    </source>
</evidence>
<feature type="domain" description="AB hydrolase-1" evidence="2">
    <location>
        <begin position="61"/>
        <end position="173"/>
    </location>
</feature>
<evidence type="ECO:0000313" key="3">
    <source>
        <dbReference type="EMBL" id="SHL67207.1"/>
    </source>
</evidence>